<name>X1P2U2_9ZZZZ</name>
<dbReference type="AlphaFoldDB" id="X1P2U2"/>
<reference evidence="1" key="1">
    <citation type="journal article" date="2014" name="Front. Microbiol.">
        <title>High frequency of phylogenetically diverse reductive dehalogenase-homologous genes in deep subseafloor sedimentary metagenomes.</title>
        <authorList>
            <person name="Kawai M."/>
            <person name="Futagami T."/>
            <person name="Toyoda A."/>
            <person name="Takaki Y."/>
            <person name="Nishi S."/>
            <person name="Hori S."/>
            <person name="Arai W."/>
            <person name="Tsubouchi T."/>
            <person name="Morono Y."/>
            <person name="Uchiyama I."/>
            <person name="Ito T."/>
            <person name="Fujiyama A."/>
            <person name="Inagaki F."/>
            <person name="Takami H."/>
        </authorList>
    </citation>
    <scope>NUCLEOTIDE SEQUENCE</scope>
    <source>
        <strain evidence="1">Expedition CK06-06</strain>
    </source>
</reference>
<protein>
    <submittedName>
        <fullName evidence="1">Uncharacterized protein</fullName>
    </submittedName>
</protein>
<gene>
    <name evidence="1" type="ORF">S06H3_59550</name>
</gene>
<feature type="non-terminal residue" evidence="1">
    <location>
        <position position="31"/>
    </location>
</feature>
<dbReference type="EMBL" id="BARV01038708">
    <property type="protein sequence ID" value="GAI50178.1"/>
    <property type="molecule type" value="Genomic_DNA"/>
</dbReference>
<proteinExistence type="predicted"/>
<comment type="caution">
    <text evidence="1">The sequence shown here is derived from an EMBL/GenBank/DDBJ whole genome shotgun (WGS) entry which is preliminary data.</text>
</comment>
<evidence type="ECO:0000313" key="1">
    <source>
        <dbReference type="EMBL" id="GAI50178.1"/>
    </source>
</evidence>
<organism evidence="1">
    <name type="scientific">marine sediment metagenome</name>
    <dbReference type="NCBI Taxonomy" id="412755"/>
    <lineage>
        <taxon>unclassified sequences</taxon>
        <taxon>metagenomes</taxon>
        <taxon>ecological metagenomes</taxon>
    </lineage>
</organism>
<sequence>MELAGRLIKEKNIDVLIKSIALIRETIPDIN</sequence>
<accession>X1P2U2</accession>